<feature type="non-terminal residue" evidence="2">
    <location>
        <position position="569"/>
    </location>
</feature>
<reference evidence="2 3" key="1">
    <citation type="journal article" date="2012" name="Genome Biol.">
        <title>Genome and low-iron response of an oceanic diatom adapted to chronic iron limitation.</title>
        <authorList>
            <person name="Lommer M."/>
            <person name="Specht M."/>
            <person name="Roy A.S."/>
            <person name="Kraemer L."/>
            <person name="Andreson R."/>
            <person name="Gutowska M.A."/>
            <person name="Wolf J."/>
            <person name="Bergner S.V."/>
            <person name="Schilhabel M.B."/>
            <person name="Klostermeier U.C."/>
            <person name="Beiko R.G."/>
            <person name="Rosenstiel P."/>
            <person name="Hippler M."/>
            <person name="Laroche J."/>
        </authorList>
    </citation>
    <scope>NUCLEOTIDE SEQUENCE [LARGE SCALE GENOMIC DNA]</scope>
    <source>
        <strain evidence="2 3">CCMP1005</strain>
    </source>
</reference>
<name>K0TJN9_THAOC</name>
<dbReference type="Proteomes" id="UP000266841">
    <property type="component" value="Unassembled WGS sequence"/>
</dbReference>
<feature type="region of interest" description="Disordered" evidence="1">
    <location>
        <begin position="231"/>
        <end position="257"/>
    </location>
</feature>
<evidence type="ECO:0000256" key="1">
    <source>
        <dbReference type="SAM" id="MobiDB-lite"/>
    </source>
</evidence>
<organism evidence="2 3">
    <name type="scientific">Thalassiosira oceanica</name>
    <name type="common">Marine diatom</name>
    <dbReference type="NCBI Taxonomy" id="159749"/>
    <lineage>
        <taxon>Eukaryota</taxon>
        <taxon>Sar</taxon>
        <taxon>Stramenopiles</taxon>
        <taxon>Ochrophyta</taxon>
        <taxon>Bacillariophyta</taxon>
        <taxon>Coscinodiscophyceae</taxon>
        <taxon>Thalassiosirophycidae</taxon>
        <taxon>Thalassiosirales</taxon>
        <taxon>Thalassiosiraceae</taxon>
        <taxon>Thalassiosira</taxon>
    </lineage>
</organism>
<keyword evidence="3" id="KW-1185">Reference proteome</keyword>
<feature type="compositionally biased region" description="Basic and acidic residues" evidence="1">
    <location>
        <begin position="404"/>
        <end position="415"/>
    </location>
</feature>
<accession>K0TJN9</accession>
<comment type="caution">
    <text evidence="2">The sequence shown here is derived from an EMBL/GenBank/DDBJ whole genome shotgun (WGS) entry which is preliminary data.</text>
</comment>
<sequence length="569" mass="63038">MKASQQALFIRERHTIHLHKHSVARYRRERLERPQRRIGRHGLQERHHAPLHLVQIRGPPVVARVVRQSHQHADEPALVVRILGLLGEYVVAEVDRAGHHLVFPAAVVQETQLAHELRQDLSEQRVYGVIATPRALVVLRGAPLAVPLDVPPEVRKFLEREDEKLLAFQVYFRTVVPTEGLVSVVFLDDGGALRHPQRPPDDLHVGPHPRRGILRAGLGRDLGAEDQQLDAGQSHVERLPLPGDRGAVERDAEDVLPDGEKPRRIVGVLVAPEEAVEEYPEDALQSLQDEHLRRRPLLRRAVPRVVDVDLVPVIAGGGGVGLPVGIRPPVVDRPGYAIQDPEHGVPEADAPLLVDEPPAESDDAREEGVDRAVPDLGATVPRELGQPRQDRVDRRPGRVAVGERPQHPGGREGRVDVVPGLAEGEAAVYYRVARAFRVAVRLQKVVVYQLEVLERRRAHGGPLPRRSVDGVTVVAAGQDGEGIDDSPHVRLRERLSQLLQHGLERVKSVLGRVRQRRGPERLAQRVEEARVLALAPAVRTDAVPSAARRRVVLVRDHAQQRPAVPELLG</sequence>
<proteinExistence type="predicted"/>
<dbReference type="EMBL" id="AGNL01000291">
    <property type="protein sequence ID" value="EJK77890.1"/>
    <property type="molecule type" value="Genomic_DNA"/>
</dbReference>
<dbReference type="AlphaFoldDB" id="K0TJN9"/>
<evidence type="ECO:0000313" key="2">
    <source>
        <dbReference type="EMBL" id="EJK77890.1"/>
    </source>
</evidence>
<protein>
    <submittedName>
        <fullName evidence="2">Uncharacterized protein</fullName>
    </submittedName>
</protein>
<evidence type="ECO:0000313" key="3">
    <source>
        <dbReference type="Proteomes" id="UP000266841"/>
    </source>
</evidence>
<gene>
    <name evidence="2" type="ORF">THAOC_00247</name>
</gene>
<feature type="region of interest" description="Disordered" evidence="1">
    <location>
        <begin position="337"/>
        <end position="416"/>
    </location>
</feature>